<evidence type="ECO:0000313" key="7">
    <source>
        <dbReference type="EMBL" id="KAF2658903.1"/>
    </source>
</evidence>
<organism evidence="7 8">
    <name type="scientific">Lophiostoma macrostomum CBS 122681</name>
    <dbReference type="NCBI Taxonomy" id="1314788"/>
    <lineage>
        <taxon>Eukaryota</taxon>
        <taxon>Fungi</taxon>
        <taxon>Dikarya</taxon>
        <taxon>Ascomycota</taxon>
        <taxon>Pezizomycotina</taxon>
        <taxon>Dothideomycetes</taxon>
        <taxon>Pleosporomycetidae</taxon>
        <taxon>Pleosporales</taxon>
        <taxon>Lophiostomataceae</taxon>
        <taxon>Lophiostoma</taxon>
    </lineage>
</organism>
<evidence type="ECO:0000256" key="3">
    <source>
        <dbReference type="ARBA" id="ARBA00022835"/>
    </source>
</evidence>
<dbReference type="AlphaFoldDB" id="A0A6A6TIX2"/>
<dbReference type="GO" id="GO:0005730">
    <property type="term" value="C:nucleolus"/>
    <property type="evidence" value="ECO:0007669"/>
    <property type="project" value="UniProtKB-SubCell"/>
</dbReference>
<gene>
    <name evidence="7" type="ORF">K491DRAFT_236758</name>
</gene>
<dbReference type="GO" id="GO:0003723">
    <property type="term" value="F:RNA binding"/>
    <property type="evidence" value="ECO:0007669"/>
    <property type="project" value="InterPro"/>
</dbReference>
<evidence type="ECO:0000313" key="8">
    <source>
        <dbReference type="Proteomes" id="UP000799324"/>
    </source>
</evidence>
<dbReference type="SUPFAM" id="SSF110324">
    <property type="entry name" value="Ribosomal L27 protein-like"/>
    <property type="match status" value="1"/>
</dbReference>
<feature type="compositionally biased region" description="Low complexity" evidence="4">
    <location>
        <begin position="49"/>
        <end position="64"/>
    </location>
</feature>
<sequence length="220" mass="22838">MAFPSIALPGQLLAPATKYLPGPGTHIHNSSIYASIAGPVSSAPAQTAKTPSTSKSSTPNSLPLLSIQRAPPASSLDPGILGSGGGGGSSILPSVDSVILGRITRLGARFASLEILTVGDVVCREAFAGQIRREDVRATEKDKVKIEESFRVGDVVRGVVISLGDVGGYYVTTARNELGVVMAWASGGPGVGRQMVPVSWKEFREVGTGWVEGRKVAKPF</sequence>
<dbReference type="Proteomes" id="UP000799324">
    <property type="component" value="Unassembled WGS sequence"/>
</dbReference>
<evidence type="ECO:0008006" key="9">
    <source>
        <dbReference type="Google" id="ProtNLM"/>
    </source>
</evidence>
<dbReference type="PANTHER" id="PTHR12686:SF8">
    <property type="entry name" value="EXOSOME COMPLEX COMPONENT CSL4"/>
    <property type="match status" value="1"/>
</dbReference>
<proteinExistence type="predicted"/>
<evidence type="ECO:0000259" key="5">
    <source>
        <dbReference type="Pfam" id="PF10447"/>
    </source>
</evidence>
<dbReference type="InterPro" id="IPR025721">
    <property type="entry name" value="Exosome_cplx_N_dom"/>
</dbReference>
<dbReference type="EMBL" id="MU004311">
    <property type="protein sequence ID" value="KAF2658903.1"/>
    <property type="molecule type" value="Genomic_DNA"/>
</dbReference>
<evidence type="ECO:0000256" key="4">
    <source>
        <dbReference type="SAM" id="MobiDB-lite"/>
    </source>
</evidence>
<protein>
    <recommendedName>
        <fullName evidence="9">S1 motif domain-containing protein</fullName>
    </recommendedName>
</protein>
<dbReference type="Pfam" id="PF14382">
    <property type="entry name" value="ECR1_N"/>
    <property type="match status" value="1"/>
</dbReference>
<evidence type="ECO:0000256" key="1">
    <source>
        <dbReference type="ARBA" id="ARBA00004604"/>
    </source>
</evidence>
<keyword evidence="2" id="KW-0963">Cytoplasm</keyword>
<dbReference type="GO" id="GO:0005737">
    <property type="term" value="C:cytoplasm"/>
    <property type="evidence" value="ECO:0007669"/>
    <property type="project" value="TreeGrafter"/>
</dbReference>
<dbReference type="Pfam" id="PF10447">
    <property type="entry name" value="EXOSC1"/>
    <property type="match status" value="1"/>
</dbReference>
<dbReference type="Gene3D" id="2.40.50.100">
    <property type="match status" value="1"/>
</dbReference>
<name>A0A6A6TIX2_9PLEO</name>
<keyword evidence="8" id="KW-1185">Reference proteome</keyword>
<dbReference type="GO" id="GO:0000176">
    <property type="term" value="C:nuclear exosome (RNase complex)"/>
    <property type="evidence" value="ECO:0007669"/>
    <property type="project" value="TreeGrafter"/>
</dbReference>
<keyword evidence="3" id="KW-0271">Exosome</keyword>
<dbReference type="SUPFAM" id="SSF50249">
    <property type="entry name" value="Nucleic acid-binding proteins"/>
    <property type="match status" value="1"/>
</dbReference>
<dbReference type="GO" id="GO:0006396">
    <property type="term" value="P:RNA processing"/>
    <property type="evidence" value="ECO:0007669"/>
    <property type="project" value="InterPro"/>
</dbReference>
<evidence type="ECO:0000259" key="6">
    <source>
        <dbReference type="Pfam" id="PF14382"/>
    </source>
</evidence>
<accession>A0A6A6TIX2</accession>
<dbReference type="PANTHER" id="PTHR12686">
    <property type="entry name" value="3'-5' EXORIBONUCLEASE CSL4-RELATED"/>
    <property type="match status" value="1"/>
</dbReference>
<dbReference type="InterPro" id="IPR039771">
    <property type="entry name" value="Csl4"/>
</dbReference>
<feature type="domain" description="Exosome complex component CSL4 C-terminal" evidence="5">
    <location>
        <begin position="125"/>
        <end position="163"/>
    </location>
</feature>
<dbReference type="InterPro" id="IPR019495">
    <property type="entry name" value="EXOSC1_C"/>
</dbReference>
<dbReference type="InterPro" id="IPR012340">
    <property type="entry name" value="NA-bd_OB-fold"/>
</dbReference>
<feature type="domain" description="Exosome complex component N-terminal" evidence="6">
    <location>
        <begin position="6"/>
        <end position="41"/>
    </location>
</feature>
<reference evidence="7" key="1">
    <citation type="journal article" date="2020" name="Stud. Mycol.">
        <title>101 Dothideomycetes genomes: a test case for predicting lifestyles and emergence of pathogens.</title>
        <authorList>
            <person name="Haridas S."/>
            <person name="Albert R."/>
            <person name="Binder M."/>
            <person name="Bloem J."/>
            <person name="Labutti K."/>
            <person name="Salamov A."/>
            <person name="Andreopoulos B."/>
            <person name="Baker S."/>
            <person name="Barry K."/>
            <person name="Bills G."/>
            <person name="Bluhm B."/>
            <person name="Cannon C."/>
            <person name="Castanera R."/>
            <person name="Culley D."/>
            <person name="Daum C."/>
            <person name="Ezra D."/>
            <person name="Gonzalez J."/>
            <person name="Henrissat B."/>
            <person name="Kuo A."/>
            <person name="Liang C."/>
            <person name="Lipzen A."/>
            <person name="Lutzoni F."/>
            <person name="Magnuson J."/>
            <person name="Mondo S."/>
            <person name="Nolan M."/>
            <person name="Ohm R."/>
            <person name="Pangilinan J."/>
            <person name="Park H.-J."/>
            <person name="Ramirez L."/>
            <person name="Alfaro M."/>
            <person name="Sun H."/>
            <person name="Tritt A."/>
            <person name="Yoshinaga Y."/>
            <person name="Zwiers L.-H."/>
            <person name="Turgeon B."/>
            <person name="Goodwin S."/>
            <person name="Spatafora J."/>
            <person name="Crous P."/>
            <person name="Grigoriev I."/>
        </authorList>
    </citation>
    <scope>NUCLEOTIDE SEQUENCE</scope>
    <source>
        <strain evidence="7">CBS 122681</strain>
    </source>
</reference>
<dbReference type="Gene3D" id="2.40.50.140">
    <property type="entry name" value="Nucleic acid-binding proteins"/>
    <property type="match status" value="1"/>
</dbReference>
<comment type="subcellular location">
    <subcellularLocation>
        <location evidence="1">Nucleus</location>
        <location evidence="1">Nucleolus</location>
    </subcellularLocation>
</comment>
<evidence type="ECO:0000256" key="2">
    <source>
        <dbReference type="ARBA" id="ARBA00022490"/>
    </source>
</evidence>
<feature type="region of interest" description="Disordered" evidence="4">
    <location>
        <begin position="43"/>
        <end position="64"/>
    </location>
</feature>
<dbReference type="OrthoDB" id="440760at2759"/>